<dbReference type="PROSITE" id="PS51375">
    <property type="entry name" value="PPR"/>
    <property type="match status" value="5"/>
</dbReference>
<proteinExistence type="inferred from homology"/>
<dbReference type="PANTHER" id="PTHR47926:SF487">
    <property type="entry name" value="REPEAT (TPR)-LIKE SUPERFAMILY PROTEIN, PUTATIVE-RELATED"/>
    <property type="match status" value="1"/>
</dbReference>
<evidence type="ECO:0000256" key="2">
    <source>
        <dbReference type="ARBA" id="ARBA00061659"/>
    </source>
</evidence>
<organism evidence="3 4">
    <name type="scientific">Nelumbo nucifera</name>
    <name type="common">Sacred lotus</name>
    <dbReference type="NCBI Taxonomy" id="4432"/>
    <lineage>
        <taxon>Eukaryota</taxon>
        <taxon>Viridiplantae</taxon>
        <taxon>Streptophyta</taxon>
        <taxon>Embryophyta</taxon>
        <taxon>Tracheophyta</taxon>
        <taxon>Spermatophyta</taxon>
        <taxon>Magnoliopsida</taxon>
        <taxon>Proteales</taxon>
        <taxon>Nelumbonaceae</taxon>
        <taxon>Nelumbo</taxon>
    </lineage>
</organism>
<dbReference type="NCBIfam" id="TIGR00756">
    <property type="entry name" value="PPR"/>
    <property type="match status" value="6"/>
</dbReference>
<comment type="similarity">
    <text evidence="2">Belongs to the PPR family. PCMP-E subfamily.</text>
</comment>
<dbReference type="GO" id="GO:0009451">
    <property type="term" value="P:RNA modification"/>
    <property type="evidence" value="ECO:0007669"/>
    <property type="project" value="InterPro"/>
</dbReference>
<accession>A0A1U8AZH6</accession>
<dbReference type="STRING" id="4432.A0A1U8AZH6"/>
<dbReference type="FunFam" id="1.25.40.10:FF:000031">
    <property type="entry name" value="Pentatricopeptide repeat-containing protein mitochondrial"/>
    <property type="match status" value="1"/>
</dbReference>
<dbReference type="Pfam" id="PF13041">
    <property type="entry name" value="PPR_2"/>
    <property type="match status" value="3"/>
</dbReference>
<dbReference type="RefSeq" id="XP_010268581.2">
    <property type="nucleotide sequence ID" value="XM_010270279.2"/>
</dbReference>
<dbReference type="SUPFAM" id="SSF48452">
    <property type="entry name" value="TPR-like"/>
    <property type="match status" value="2"/>
</dbReference>
<dbReference type="Pfam" id="PF01535">
    <property type="entry name" value="PPR"/>
    <property type="match status" value="3"/>
</dbReference>
<sequence length="565" mass="62980">MRLLFLPALMLQACDASSPPQMKATTPFRFSHLGNAINHRTFQSASDIYANYIEIYARDRALHSGRKLHAHLIINGLARSTYLSSKLIVFYTQCGRISDARQLFDQIPQANLRRWTVLIGAYSRRGFYQETINLLSEMLRDGLKPDKFSLPSILKACGKLSDRQTGVKIHAVIVRSFIEFDAFIDSALIDMYSECGQVGKARLVFDRMLEKDLVCLNSMVSGYAQQGSAAEAWTLVENMQLMGVKPNVVTWNALIAGFSWVGDDVMVSELFRMMQVNGVEPDVVSWTSVVSGLVRNFRNDEAFDAFKRMLGKGFLPSSATISSLLPACATVADLRHGKQIHGYALVIGVEEDIFVSSSLVDMYAKGGCILEAEKLFNKMPEKSTVTWNSMIFGYANHGYCYEAIDLFSLMVEDQAKLDHLTFTAVLTACSHAGIIQVGRNLFRLMQEEYAIEPRLEHYACMVDLLGRAGYITEAYDLIKAMPIKPDSFVWGALLGACRTSGNIELAEVAAKHLFELEPESAGSSLLLSNLYADAGNWGGAAKMKKMMKKRKLRRSHGCSWIEVLH</sequence>
<dbReference type="GeneID" id="104605496"/>
<protein>
    <submittedName>
        <fullName evidence="4">Pentatricopeptide repeat-containing protein At5g59600</fullName>
    </submittedName>
</protein>
<evidence type="ECO:0000313" key="4">
    <source>
        <dbReference type="RefSeq" id="XP_010268581.2"/>
    </source>
</evidence>
<dbReference type="Pfam" id="PF20431">
    <property type="entry name" value="E_motif"/>
    <property type="match status" value="1"/>
</dbReference>
<dbReference type="FunFam" id="1.25.40.10:FF:001383">
    <property type="entry name" value="Pentatricopeptide repeat-containing protein mitochondrial"/>
    <property type="match status" value="1"/>
</dbReference>
<evidence type="ECO:0000256" key="1">
    <source>
        <dbReference type="ARBA" id="ARBA00022737"/>
    </source>
</evidence>
<dbReference type="Gene3D" id="1.25.40.10">
    <property type="entry name" value="Tetratricopeptide repeat domain"/>
    <property type="match status" value="4"/>
</dbReference>
<dbReference type="Proteomes" id="UP000189703">
    <property type="component" value="Unplaced"/>
</dbReference>
<dbReference type="FunCoup" id="A0A1U8AZH6">
    <property type="interactions" value="25"/>
</dbReference>
<name>A0A1U8AZH6_NELNU</name>
<dbReference type="KEGG" id="nnu:104605496"/>
<dbReference type="AlphaFoldDB" id="A0A1U8AZH6"/>
<dbReference type="OMA" id="YPNSATI"/>
<dbReference type="InterPro" id="IPR046848">
    <property type="entry name" value="E_motif"/>
</dbReference>
<dbReference type="OrthoDB" id="185373at2759"/>
<gene>
    <name evidence="4" type="primary">LOC104605496</name>
</gene>
<dbReference type="GO" id="GO:0003723">
    <property type="term" value="F:RNA binding"/>
    <property type="evidence" value="ECO:0007669"/>
    <property type="project" value="InterPro"/>
</dbReference>
<keyword evidence="1" id="KW-0677">Repeat</keyword>
<dbReference type="FunFam" id="1.25.40.10:FF:000280">
    <property type="entry name" value="Pentatricopeptide repeat-containing protein"/>
    <property type="match status" value="1"/>
</dbReference>
<dbReference type="PANTHER" id="PTHR47926">
    <property type="entry name" value="PENTATRICOPEPTIDE REPEAT-CONTAINING PROTEIN"/>
    <property type="match status" value="1"/>
</dbReference>
<evidence type="ECO:0000313" key="3">
    <source>
        <dbReference type="Proteomes" id="UP000189703"/>
    </source>
</evidence>
<reference evidence="4" key="1">
    <citation type="submission" date="2025-08" db="UniProtKB">
        <authorList>
            <consortium name="RefSeq"/>
        </authorList>
    </citation>
    <scope>IDENTIFICATION</scope>
</reference>
<dbReference type="eggNOG" id="KOG4197">
    <property type="taxonomic scope" value="Eukaryota"/>
</dbReference>
<keyword evidence="3" id="KW-1185">Reference proteome</keyword>
<dbReference type="InterPro" id="IPR011990">
    <property type="entry name" value="TPR-like_helical_dom_sf"/>
</dbReference>
<dbReference type="InterPro" id="IPR046960">
    <property type="entry name" value="PPR_At4g14850-like_plant"/>
</dbReference>
<dbReference type="FunFam" id="1.25.40.10:FF:000344">
    <property type="entry name" value="Pentatricopeptide repeat-containing protein"/>
    <property type="match status" value="1"/>
</dbReference>
<dbReference type="InterPro" id="IPR002885">
    <property type="entry name" value="PPR_rpt"/>
</dbReference>